<reference evidence="4 5" key="1">
    <citation type="submission" date="2024-01" db="EMBL/GenBank/DDBJ databases">
        <title>The genome of the rayed Mediterranean limpet Patella caerulea (Linnaeus, 1758).</title>
        <authorList>
            <person name="Anh-Thu Weber A."/>
            <person name="Halstead-Nussloch G."/>
        </authorList>
    </citation>
    <scope>NUCLEOTIDE SEQUENCE [LARGE SCALE GENOMIC DNA]</scope>
    <source>
        <strain evidence="4">AATW-2023a</strain>
        <tissue evidence="4">Whole specimen</tissue>
    </source>
</reference>
<evidence type="ECO:0000256" key="2">
    <source>
        <dbReference type="SAM" id="MobiDB-lite"/>
    </source>
</evidence>
<evidence type="ECO:0000259" key="3">
    <source>
        <dbReference type="Pfam" id="PF17830"/>
    </source>
</evidence>
<name>A0AAN8PAS0_PATCE</name>
<feature type="compositionally biased region" description="Low complexity" evidence="2">
    <location>
        <begin position="91"/>
        <end position="106"/>
    </location>
</feature>
<dbReference type="EMBL" id="JAZGQO010000014">
    <property type="protein sequence ID" value="KAK6171508.1"/>
    <property type="molecule type" value="Genomic_DNA"/>
</dbReference>
<dbReference type="InterPro" id="IPR041243">
    <property type="entry name" value="STI1/HOP_DP"/>
</dbReference>
<dbReference type="Pfam" id="PF17830">
    <property type="entry name" value="STI1-HOP_DP"/>
    <property type="match status" value="1"/>
</dbReference>
<proteinExistence type="predicted"/>
<feature type="region of interest" description="Disordered" evidence="2">
    <location>
        <begin position="26"/>
        <end position="120"/>
    </location>
</feature>
<keyword evidence="1" id="KW-0677">Repeat</keyword>
<keyword evidence="5" id="KW-1185">Reference proteome</keyword>
<protein>
    <recommendedName>
        <fullName evidence="3">STI1/HOP DP domain-containing protein</fullName>
    </recommendedName>
</protein>
<gene>
    <name evidence="4" type="ORF">SNE40_019684</name>
</gene>
<organism evidence="4 5">
    <name type="scientific">Patella caerulea</name>
    <name type="common">Rayed Mediterranean limpet</name>
    <dbReference type="NCBI Taxonomy" id="87958"/>
    <lineage>
        <taxon>Eukaryota</taxon>
        <taxon>Metazoa</taxon>
        <taxon>Spiralia</taxon>
        <taxon>Lophotrochozoa</taxon>
        <taxon>Mollusca</taxon>
        <taxon>Gastropoda</taxon>
        <taxon>Patellogastropoda</taxon>
        <taxon>Patelloidea</taxon>
        <taxon>Patellidae</taxon>
        <taxon>Patella</taxon>
    </lineage>
</organism>
<evidence type="ECO:0000313" key="4">
    <source>
        <dbReference type="EMBL" id="KAK6171508.1"/>
    </source>
</evidence>
<comment type="caution">
    <text evidence="4">The sequence shown here is derived from an EMBL/GenBank/DDBJ whole genome shotgun (WGS) entry which is preliminary data.</text>
</comment>
<evidence type="ECO:0000313" key="5">
    <source>
        <dbReference type="Proteomes" id="UP001347796"/>
    </source>
</evidence>
<accession>A0AAN8PAS0</accession>
<sequence length="316" mass="35641">MADLDEDIPPLEDMTNVLQQVQALKLENQSSKIISSSDTNEKRTESVTPKSAQHISPVANSKAIDKTPVNKPNEKNTQSFGGMKKGFLFGSSSNTKKNKSKSVSNTDDIPFVKSKEPEKSDLNLDEVQEAMKASENIFQNREWVTDDLLKKVEKNETVFSKLSNPEFAKAITEFQTNPQAAMMKYANNSEMQNFLKEFCGIMGDHFSSFAEKQPNGVPFESNMIPSIRTKETLQENEIQPSQNSQQISDEDENKIQDILRSPHIKQVLMDEKIQKLFQILKTNPQAGERLLKEASGDMKEKIKILVDAGLLQVQQR</sequence>
<evidence type="ECO:0000256" key="1">
    <source>
        <dbReference type="ARBA" id="ARBA00022737"/>
    </source>
</evidence>
<dbReference type="Gene3D" id="1.10.260.100">
    <property type="match status" value="2"/>
</dbReference>
<dbReference type="AlphaFoldDB" id="A0AAN8PAS0"/>
<dbReference type="Proteomes" id="UP001347796">
    <property type="component" value="Unassembled WGS sequence"/>
</dbReference>
<feature type="domain" description="STI1/HOP DP" evidence="3">
    <location>
        <begin position="147"/>
        <end position="195"/>
    </location>
</feature>
<feature type="compositionally biased region" description="Polar residues" evidence="2">
    <location>
        <begin position="26"/>
        <end position="38"/>
    </location>
</feature>